<feature type="domain" description="ABC transmembrane type-1" evidence="11">
    <location>
        <begin position="36"/>
        <end position="308"/>
    </location>
</feature>
<dbReference type="InterPro" id="IPR027417">
    <property type="entry name" value="P-loop_NTPase"/>
</dbReference>
<dbReference type="GO" id="GO:0005886">
    <property type="term" value="C:plasma membrane"/>
    <property type="evidence" value="ECO:0007669"/>
    <property type="project" value="UniProtKB-SubCell"/>
</dbReference>
<keyword evidence="6 12" id="KW-0067">ATP-binding</keyword>
<dbReference type="Gene3D" id="1.20.1560.10">
    <property type="entry name" value="ABC transporter type 1, transmembrane domain"/>
    <property type="match status" value="1"/>
</dbReference>
<dbReference type="EMBL" id="WHOD01000044">
    <property type="protein sequence ID" value="NOU93177.1"/>
    <property type="molecule type" value="Genomic_DNA"/>
</dbReference>
<feature type="transmembrane region" description="Helical" evidence="9">
    <location>
        <begin position="65"/>
        <end position="82"/>
    </location>
</feature>
<keyword evidence="8 9" id="KW-0472">Membrane</keyword>
<evidence type="ECO:0000259" key="11">
    <source>
        <dbReference type="PROSITE" id="PS50929"/>
    </source>
</evidence>
<comment type="caution">
    <text evidence="12">The sequence shown here is derived from an EMBL/GenBank/DDBJ whole genome shotgun (WGS) entry which is preliminary data.</text>
</comment>
<feature type="transmembrane region" description="Helical" evidence="9">
    <location>
        <begin position="262"/>
        <end position="289"/>
    </location>
</feature>
<dbReference type="PANTHER" id="PTHR24221:SF654">
    <property type="entry name" value="ATP-BINDING CASSETTE SUB-FAMILY B MEMBER 6"/>
    <property type="match status" value="1"/>
</dbReference>
<dbReference type="InterPro" id="IPR036640">
    <property type="entry name" value="ABC1_TM_sf"/>
</dbReference>
<dbReference type="SUPFAM" id="SSF52540">
    <property type="entry name" value="P-loop containing nucleoside triphosphate hydrolases"/>
    <property type="match status" value="1"/>
</dbReference>
<name>A0A972GM05_9BACL</name>
<evidence type="ECO:0000256" key="8">
    <source>
        <dbReference type="ARBA" id="ARBA00023136"/>
    </source>
</evidence>
<evidence type="ECO:0000259" key="10">
    <source>
        <dbReference type="PROSITE" id="PS50893"/>
    </source>
</evidence>
<feature type="domain" description="ABC transporter" evidence="10">
    <location>
        <begin position="337"/>
        <end position="572"/>
    </location>
</feature>
<dbReference type="Pfam" id="PF00664">
    <property type="entry name" value="ABC_membrane"/>
    <property type="match status" value="1"/>
</dbReference>
<comment type="subcellular location">
    <subcellularLocation>
        <location evidence="1">Cell membrane</location>
        <topology evidence="1">Multi-pass membrane protein</topology>
    </subcellularLocation>
</comment>
<protein>
    <submittedName>
        <fullName evidence="12">ATP-binding cassette domain-containing protein</fullName>
    </submittedName>
</protein>
<evidence type="ECO:0000256" key="2">
    <source>
        <dbReference type="ARBA" id="ARBA00022448"/>
    </source>
</evidence>
<dbReference type="Gene3D" id="3.40.50.300">
    <property type="entry name" value="P-loop containing nucleotide triphosphate hydrolases"/>
    <property type="match status" value="1"/>
</dbReference>
<keyword evidence="2" id="KW-0813">Transport</keyword>
<evidence type="ECO:0000256" key="5">
    <source>
        <dbReference type="ARBA" id="ARBA00022741"/>
    </source>
</evidence>
<keyword evidence="4 9" id="KW-0812">Transmembrane</keyword>
<evidence type="ECO:0000256" key="4">
    <source>
        <dbReference type="ARBA" id="ARBA00022692"/>
    </source>
</evidence>
<organism evidence="12 13">
    <name type="scientific">Paenibacillus foliorum</name>
    <dbReference type="NCBI Taxonomy" id="2654974"/>
    <lineage>
        <taxon>Bacteria</taxon>
        <taxon>Bacillati</taxon>
        <taxon>Bacillota</taxon>
        <taxon>Bacilli</taxon>
        <taxon>Bacillales</taxon>
        <taxon>Paenibacillaceae</taxon>
        <taxon>Paenibacillus</taxon>
    </lineage>
</organism>
<evidence type="ECO:0000256" key="6">
    <source>
        <dbReference type="ARBA" id="ARBA00022840"/>
    </source>
</evidence>
<dbReference type="Proteomes" id="UP000641588">
    <property type="component" value="Unassembled WGS sequence"/>
</dbReference>
<dbReference type="PANTHER" id="PTHR24221">
    <property type="entry name" value="ATP-BINDING CASSETTE SUB-FAMILY B"/>
    <property type="match status" value="1"/>
</dbReference>
<dbReference type="PROSITE" id="PS50893">
    <property type="entry name" value="ABC_TRANSPORTER_2"/>
    <property type="match status" value="1"/>
</dbReference>
<evidence type="ECO:0000313" key="13">
    <source>
        <dbReference type="Proteomes" id="UP000641588"/>
    </source>
</evidence>
<dbReference type="GO" id="GO:0034040">
    <property type="term" value="F:ATPase-coupled lipid transmembrane transporter activity"/>
    <property type="evidence" value="ECO:0007669"/>
    <property type="project" value="TreeGrafter"/>
</dbReference>
<dbReference type="GO" id="GO:0005524">
    <property type="term" value="F:ATP binding"/>
    <property type="evidence" value="ECO:0007669"/>
    <property type="project" value="UniProtKB-KW"/>
</dbReference>
<evidence type="ECO:0000256" key="3">
    <source>
        <dbReference type="ARBA" id="ARBA00022475"/>
    </source>
</evidence>
<dbReference type="SUPFAM" id="SSF90123">
    <property type="entry name" value="ABC transporter transmembrane region"/>
    <property type="match status" value="1"/>
</dbReference>
<evidence type="ECO:0000256" key="9">
    <source>
        <dbReference type="SAM" id="Phobius"/>
    </source>
</evidence>
<feature type="transmembrane region" description="Helical" evidence="9">
    <location>
        <begin position="24"/>
        <end position="45"/>
    </location>
</feature>
<dbReference type="InterPro" id="IPR003439">
    <property type="entry name" value="ABC_transporter-like_ATP-bd"/>
</dbReference>
<evidence type="ECO:0000256" key="7">
    <source>
        <dbReference type="ARBA" id="ARBA00022989"/>
    </source>
</evidence>
<gene>
    <name evidence="12" type="ORF">GC093_08065</name>
</gene>
<dbReference type="InterPro" id="IPR017871">
    <property type="entry name" value="ABC_transporter-like_CS"/>
</dbReference>
<keyword evidence="7 9" id="KW-1133">Transmembrane helix</keyword>
<feature type="transmembrane region" description="Helical" evidence="9">
    <location>
        <begin position="140"/>
        <end position="158"/>
    </location>
</feature>
<dbReference type="CDD" id="cd07346">
    <property type="entry name" value="ABC_6TM_exporters"/>
    <property type="match status" value="1"/>
</dbReference>
<dbReference type="SMART" id="SM00382">
    <property type="entry name" value="AAA"/>
    <property type="match status" value="1"/>
</dbReference>
<keyword evidence="5" id="KW-0547">Nucleotide-binding</keyword>
<proteinExistence type="predicted"/>
<dbReference type="PROSITE" id="PS00211">
    <property type="entry name" value="ABC_TRANSPORTER_1"/>
    <property type="match status" value="1"/>
</dbReference>
<keyword evidence="3" id="KW-1003">Cell membrane</keyword>
<dbReference type="PROSITE" id="PS50929">
    <property type="entry name" value="ABC_TM1F"/>
    <property type="match status" value="1"/>
</dbReference>
<dbReference type="InterPro" id="IPR003593">
    <property type="entry name" value="AAA+_ATPase"/>
</dbReference>
<dbReference type="AlphaFoldDB" id="A0A972GM05"/>
<dbReference type="GO" id="GO:0016887">
    <property type="term" value="F:ATP hydrolysis activity"/>
    <property type="evidence" value="ECO:0007669"/>
    <property type="project" value="InterPro"/>
</dbReference>
<dbReference type="FunFam" id="3.40.50.300:FF:000221">
    <property type="entry name" value="Multidrug ABC transporter ATP-binding protein"/>
    <property type="match status" value="1"/>
</dbReference>
<feature type="transmembrane region" description="Helical" evidence="9">
    <location>
        <begin position="164"/>
        <end position="183"/>
    </location>
</feature>
<dbReference type="Pfam" id="PF00005">
    <property type="entry name" value="ABC_tran"/>
    <property type="match status" value="1"/>
</dbReference>
<dbReference type="GO" id="GO:0140359">
    <property type="term" value="F:ABC-type transporter activity"/>
    <property type="evidence" value="ECO:0007669"/>
    <property type="project" value="InterPro"/>
</dbReference>
<accession>A0A972GM05</accession>
<evidence type="ECO:0000313" key="12">
    <source>
        <dbReference type="EMBL" id="NOU93177.1"/>
    </source>
</evidence>
<dbReference type="InterPro" id="IPR039421">
    <property type="entry name" value="Type_1_exporter"/>
</dbReference>
<dbReference type="InterPro" id="IPR011527">
    <property type="entry name" value="ABC1_TM_dom"/>
</dbReference>
<reference evidence="12" key="1">
    <citation type="submission" date="2019-10" db="EMBL/GenBank/DDBJ databases">
        <title>Description of Paenibacillus glebae sp. nov.</title>
        <authorList>
            <person name="Carlier A."/>
            <person name="Qi S."/>
        </authorList>
    </citation>
    <scope>NUCLEOTIDE SEQUENCE</scope>
    <source>
        <strain evidence="12">LMG 31456</strain>
    </source>
</reference>
<keyword evidence="13" id="KW-1185">Reference proteome</keyword>
<evidence type="ECO:0000256" key="1">
    <source>
        <dbReference type="ARBA" id="ARBA00004651"/>
    </source>
</evidence>
<sequence>MKRMNRLETFKALTRDIDGINKSLIALGFFKVWSLIFGLIPLFLYSFLVNRVLVDKNMNELSPVIIGYLAVFLFATIGITVSKRFSNRLILKYDLRIKNKLLKKYTSLDHDVYSKYSIGDVKSRIESDSTVADNFFTTHILDFIYGVVYAVALAVILLCYDWRIALLSFIFVPISFLTVNFLGGKSKKAKGELWKLQTKYETFLHSNIQNWKDVKINNLEDAQLDELNGHYKKIRPIWFRSQLYSHLGITYSFFTKNFITQLFIYFIGGLFVINGYSQVGVLLVFISFYGQFFGNIENISNSLINFKNDSVNIEKVVEILNLEVGKRPYKKIDGTDINVENLKFTYEGNDSFALEGISFSVSKGEHLAIVGKSGSGKSTIAKLLTGKIKPQGGIVRIGGIDIYTVNSESLSEKVSIVVQEPVLFNMTIRENLLLAKADATDAELIECCRRASIYDFIETLQNKLDTIIGEKGVKLSGGQRQRLSIARAFIQDRDIIIFDESTSALDNENENDIITELKSLSSGKTMISIAHRLSTILDCDKVMVLKDGAMVAFDTHENLRNRNETYDLLFQNQYVAGGYVVVKNTEDIKPLVVGS</sequence>